<comment type="caution">
    <text evidence="6">The sequence shown here is derived from an EMBL/GenBank/DDBJ whole genome shotgun (WGS) entry which is preliminary data.</text>
</comment>
<dbReference type="PANTHER" id="PTHR19303">
    <property type="entry name" value="TRANSPOSON"/>
    <property type="match status" value="1"/>
</dbReference>
<comment type="subcellular location">
    <subcellularLocation>
        <location evidence="1">Nucleus</location>
    </subcellularLocation>
</comment>
<dbReference type="GO" id="GO:0003677">
    <property type="term" value="F:DNA binding"/>
    <property type="evidence" value="ECO:0007669"/>
    <property type="project" value="UniProtKB-KW"/>
</dbReference>
<organism evidence="6 7">
    <name type="scientific">Amblyomma americanum</name>
    <name type="common">Lone star tick</name>
    <dbReference type="NCBI Taxonomy" id="6943"/>
    <lineage>
        <taxon>Eukaryota</taxon>
        <taxon>Metazoa</taxon>
        <taxon>Ecdysozoa</taxon>
        <taxon>Arthropoda</taxon>
        <taxon>Chelicerata</taxon>
        <taxon>Arachnida</taxon>
        <taxon>Acari</taxon>
        <taxon>Parasitiformes</taxon>
        <taxon>Ixodida</taxon>
        <taxon>Ixodoidea</taxon>
        <taxon>Ixodidae</taxon>
        <taxon>Amblyomminae</taxon>
        <taxon>Amblyomma</taxon>
    </lineage>
</organism>
<sequence length="505" mass="56557">MSRKRKALSLKEKLDILAKVDENPQKKRVDLARELCLPVSTLNTIVGKREEIQKNIQVFGAGVKQTRGAQHGMMEELLLAWFREVRAAGVNVDGTVVREKADEIALLLGIEDFKASGHGWLHRFKTRHGLSYKTVSGKGKSADQDQVSNWLPTLPAVIAQYQPRDVFNADEAGLFINLQPEKSLSIKGETCQGGKKSKERVTVLLCCNADGTEKLKPTVIGKYWKPRCFSHNPRLPVIYKANKKAWMTGALFTEFLTLLVARMRAANRRILLFLDNCAAHPVDTSWLQNVKVIFLPPNCTSHLQPLDAGIIRNVKFHFRSLLVRRILAKIDRKDASLKVDLLDAIHFLAMSWDRVKPDTIANCFKKCGFFCAPGDTEENGDDGAEIDIPDWGDLNVDASPEEFVSADDQLATCELRTVQDIIADVTAEEESDDDDNQDAGDCSSDHRPLNTDGALEALDGLRGFVASAELSEETATRFYEFQKSLLQDLEKQKVQRKVTDYFKVL</sequence>
<evidence type="ECO:0000256" key="3">
    <source>
        <dbReference type="ARBA" id="ARBA00023242"/>
    </source>
</evidence>
<dbReference type="Pfam" id="PF03221">
    <property type="entry name" value="HTH_Tnp_Tc5"/>
    <property type="match status" value="1"/>
</dbReference>
<dbReference type="Pfam" id="PF04218">
    <property type="entry name" value="CENP-B_N"/>
    <property type="match status" value="1"/>
</dbReference>
<dbReference type="InterPro" id="IPR004875">
    <property type="entry name" value="DDE_SF_endonuclease_dom"/>
</dbReference>
<keyword evidence="3" id="KW-0539">Nucleus</keyword>
<reference evidence="6 7" key="1">
    <citation type="journal article" date="2023" name="Arcadia Sci">
        <title>De novo assembly of a long-read Amblyomma americanum tick genome.</title>
        <authorList>
            <person name="Chou S."/>
            <person name="Poskanzer K.E."/>
            <person name="Rollins M."/>
            <person name="Thuy-Boun P.S."/>
        </authorList>
    </citation>
    <scope>NUCLEOTIDE SEQUENCE [LARGE SCALE GENOMIC DNA]</scope>
    <source>
        <strain evidence="6">F_SG_1</strain>
        <tissue evidence="6">Salivary glands</tissue>
    </source>
</reference>
<evidence type="ECO:0000256" key="1">
    <source>
        <dbReference type="ARBA" id="ARBA00004123"/>
    </source>
</evidence>
<protein>
    <recommendedName>
        <fullName evidence="5">HTH CENPB-type domain-containing protein</fullName>
    </recommendedName>
</protein>
<feature type="compositionally biased region" description="Acidic residues" evidence="4">
    <location>
        <begin position="427"/>
        <end position="438"/>
    </location>
</feature>
<dbReference type="InterPro" id="IPR050863">
    <property type="entry name" value="CenT-Element_Derived"/>
</dbReference>
<dbReference type="GO" id="GO:0005634">
    <property type="term" value="C:nucleus"/>
    <property type="evidence" value="ECO:0007669"/>
    <property type="project" value="UniProtKB-SubCell"/>
</dbReference>
<keyword evidence="2" id="KW-0238">DNA-binding</keyword>
<proteinExistence type="predicted"/>
<accession>A0AAQ4DHH9</accession>
<evidence type="ECO:0000256" key="2">
    <source>
        <dbReference type="ARBA" id="ARBA00023125"/>
    </source>
</evidence>
<evidence type="ECO:0000256" key="4">
    <source>
        <dbReference type="SAM" id="MobiDB-lite"/>
    </source>
</evidence>
<dbReference type="Proteomes" id="UP001321473">
    <property type="component" value="Unassembled WGS sequence"/>
</dbReference>
<dbReference type="InterPro" id="IPR006600">
    <property type="entry name" value="HTH_CenpB_DNA-bd_dom"/>
</dbReference>
<evidence type="ECO:0000259" key="5">
    <source>
        <dbReference type="PROSITE" id="PS51253"/>
    </source>
</evidence>
<name>A0AAQ4DHH9_AMBAM</name>
<dbReference type="Gene3D" id="1.10.10.60">
    <property type="entry name" value="Homeodomain-like"/>
    <property type="match status" value="2"/>
</dbReference>
<dbReference type="PANTHER" id="PTHR19303:SF73">
    <property type="entry name" value="PROTEIN PDC2"/>
    <property type="match status" value="1"/>
</dbReference>
<feature type="domain" description="HTH CENPB-type" evidence="5">
    <location>
        <begin position="62"/>
        <end position="134"/>
    </location>
</feature>
<evidence type="ECO:0000313" key="6">
    <source>
        <dbReference type="EMBL" id="KAK8761919.1"/>
    </source>
</evidence>
<feature type="region of interest" description="Disordered" evidence="4">
    <location>
        <begin position="427"/>
        <end position="449"/>
    </location>
</feature>
<evidence type="ECO:0000313" key="7">
    <source>
        <dbReference type="Proteomes" id="UP001321473"/>
    </source>
</evidence>
<dbReference type="PROSITE" id="PS51253">
    <property type="entry name" value="HTH_CENPB"/>
    <property type="match status" value="1"/>
</dbReference>
<dbReference type="InterPro" id="IPR009057">
    <property type="entry name" value="Homeodomain-like_sf"/>
</dbReference>
<dbReference type="SUPFAM" id="SSF46689">
    <property type="entry name" value="Homeodomain-like"/>
    <property type="match status" value="2"/>
</dbReference>
<dbReference type="EMBL" id="JARKHS020030651">
    <property type="protein sequence ID" value="KAK8761919.1"/>
    <property type="molecule type" value="Genomic_DNA"/>
</dbReference>
<dbReference type="SMART" id="SM00674">
    <property type="entry name" value="CENPB"/>
    <property type="match status" value="1"/>
</dbReference>
<dbReference type="AlphaFoldDB" id="A0AAQ4DHH9"/>
<dbReference type="Pfam" id="PF03184">
    <property type="entry name" value="DDE_1"/>
    <property type="match status" value="1"/>
</dbReference>
<keyword evidence="7" id="KW-1185">Reference proteome</keyword>
<gene>
    <name evidence="6" type="ORF">V5799_026813</name>
</gene>
<dbReference type="InterPro" id="IPR007889">
    <property type="entry name" value="HTH_Psq"/>
</dbReference>